<keyword evidence="6" id="KW-1185">Reference proteome</keyword>
<evidence type="ECO:0000259" key="4">
    <source>
        <dbReference type="Pfam" id="PF01103"/>
    </source>
</evidence>
<organism evidence="5 6">
    <name type="scientific">Rufibacter tibetensis</name>
    <dbReference type="NCBI Taxonomy" id="512763"/>
    <lineage>
        <taxon>Bacteria</taxon>
        <taxon>Pseudomonadati</taxon>
        <taxon>Bacteroidota</taxon>
        <taxon>Cytophagia</taxon>
        <taxon>Cytophagales</taxon>
        <taxon>Hymenobacteraceae</taxon>
        <taxon>Rufibacter</taxon>
    </lineage>
</organism>
<dbReference type="Proteomes" id="UP000061382">
    <property type="component" value="Chromosome"/>
</dbReference>
<dbReference type="EMBL" id="CP012643">
    <property type="protein sequence ID" value="ALJ00593.1"/>
    <property type="molecule type" value="Genomic_DNA"/>
</dbReference>
<sequence>MKTTLLLLALTGIGFTSLAQTSEEAPTEVSSLDSVAPAYRKWNIYPVLYYTPETQFGFGTKLVHVRKSKGALPTDRPDLYSPTLVYTSRKQILTALAADVWRKHNGQHISGQLEYNDYPYFFFGIGNNTPDDAEEAYTSRTINFFGQFEERVFKQLYLGARYEFKKETIPEVEPEGQLAQRTIVGSEGTVASGFGPLLMIDSRNNVWTPSKGDYHQFTAIFFGKYLGGEDNFTRYKLDLRKYMSGIGPGVLAVQGLFTFTVGDAPFQFLAPIGGVNVMRGFLEGRFRDEDAIVGQVDYRFPIKGRIGGAVFGGAGQVSKRIPDFAVNEFHLAGGGGLRYKLNKEGMVVRGDVAFSNQGMYIYFSFAEAF</sequence>
<dbReference type="GO" id="GO:0019867">
    <property type="term" value="C:outer membrane"/>
    <property type="evidence" value="ECO:0007669"/>
    <property type="project" value="InterPro"/>
</dbReference>
<evidence type="ECO:0000256" key="1">
    <source>
        <dbReference type="ARBA" id="ARBA00004370"/>
    </source>
</evidence>
<dbReference type="OrthoDB" id="9771071at2"/>
<gene>
    <name evidence="5" type="ORF">DC20_18465</name>
</gene>
<dbReference type="PATRIC" id="fig|512763.3.peg.4057"/>
<keyword evidence="2" id="KW-0472">Membrane</keyword>
<feature type="signal peptide" evidence="3">
    <location>
        <begin position="1"/>
        <end position="19"/>
    </location>
</feature>
<feature type="chain" id="PRO_5006012734" description="Bacterial surface antigen (D15) domain-containing protein" evidence="3">
    <location>
        <begin position="20"/>
        <end position="369"/>
    </location>
</feature>
<dbReference type="Gene3D" id="2.40.160.50">
    <property type="entry name" value="membrane protein fhac: a member of the omp85/tpsb transporter family"/>
    <property type="match status" value="1"/>
</dbReference>
<name>A0A0N7HWZ1_9BACT</name>
<keyword evidence="3" id="KW-0732">Signal</keyword>
<comment type="subcellular location">
    <subcellularLocation>
        <location evidence="1">Membrane</location>
    </subcellularLocation>
</comment>
<feature type="domain" description="Bacterial surface antigen (D15)" evidence="4">
    <location>
        <begin position="99"/>
        <end position="339"/>
    </location>
</feature>
<evidence type="ECO:0000256" key="3">
    <source>
        <dbReference type="SAM" id="SignalP"/>
    </source>
</evidence>
<evidence type="ECO:0000313" key="5">
    <source>
        <dbReference type="EMBL" id="ALJ00593.1"/>
    </source>
</evidence>
<dbReference type="STRING" id="512763.DC20_18465"/>
<dbReference type="KEGG" id="rti:DC20_18465"/>
<dbReference type="InterPro" id="IPR000184">
    <property type="entry name" value="Bac_surfAg_D15"/>
</dbReference>
<evidence type="ECO:0000256" key="2">
    <source>
        <dbReference type="ARBA" id="ARBA00023136"/>
    </source>
</evidence>
<protein>
    <recommendedName>
        <fullName evidence="4">Bacterial surface antigen (D15) domain-containing protein</fullName>
    </recommendedName>
</protein>
<dbReference type="AlphaFoldDB" id="A0A0N7HWZ1"/>
<proteinExistence type="predicted"/>
<accession>A0A0N7HWZ1</accession>
<dbReference type="RefSeq" id="WP_062545182.1">
    <property type="nucleotide sequence ID" value="NZ_CP012643.1"/>
</dbReference>
<reference evidence="5 6" key="1">
    <citation type="submission" date="2015-08" db="EMBL/GenBank/DDBJ databases">
        <title>Complete genome sequence of Rufibacter tibetensis strain 1351t, a radiation-resistant bacterium from tibet plateau.</title>
        <authorList>
            <person name="Dai J."/>
        </authorList>
    </citation>
    <scope>NUCLEOTIDE SEQUENCE [LARGE SCALE GENOMIC DNA]</scope>
    <source>
        <strain evidence="5 6">1351</strain>
    </source>
</reference>
<dbReference type="Pfam" id="PF01103">
    <property type="entry name" value="Omp85"/>
    <property type="match status" value="1"/>
</dbReference>
<evidence type="ECO:0000313" key="6">
    <source>
        <dbReference type="Proteomes" id="UP000061382"/>
    </source>
</evidence>